<protein>
    <submittedName>
        <fullName evidence="3">WLM-domain-containing protein</fullName>
    </submittedName>
</protein>
<evidence type="ECO:0000259" key="2">
    <source>
        <dbReference type="PROSITE" id="PS51397"/>
    </source>
</evidence>
<dbReference type="InterPro" id="IPR029071">
    <property type="entry name" value="Ubiquitin-like_domsf"/>
</dbReference>
<reference evidence="3" key="1">
    <citation type="journal article" date="2020" name="Stud. Mycol.">
        <title>101 Dothideomycetes genomes: a test case for predicting lifestyles and emergence of pathogens.</title>
        <authorList>
            <person name="Haridas S."/>
            <person name="Albert R."/>
            <person name="Binder M."/>
            <person name="Bloem J."/>
            <person name="Labutti K."/>
            <person name="Salamov A."/>
            <person name="Andreopoulos B."/>
            <person name="Baker S."/>
            <person name="Barry K."/>
            <person name="Bills G."/>
            <person name="Bluhm B."/>
            <person name="Cannon C."/>
            <person name="Castanera R."/>
            <person name="Culley D."/>
            <person name="Daum C."/>
            <person name="Ezra D."/>
            <person name="Gonzalez J."/>
            <person name="Henrissat B."/>
            <person name="Kuo A."/>
            <person name="Liang C."/>
            <person name="Lipzen A."/>
            <person name="Lutzoni F."/>
            <person name="Magnuson J."/>
            <person name="Mondo S."/>
            <person name="Nolan M."/>
            <person name="Ohm R."/>
            <person name="Pangilinan J."/>
            <person name="Park H.-J."/>
            <person name="Ramirez L."/>
            <person name="Alfaro M."/>
            <person name="Sun H."/>
            <person name="Tritt A."/>
            <person name="Yoshinaga Y."/>
            <person name="Zwiers L.-H."/>
            <person name="Turgeon B."/>
            <person name="Goodwin S."/>
            <person name="Spatafora J."/>
            <person name="Crous P."/>
            <person name="Grigoriev I."/>
        </authorList>
    </citation>
    <scope>NUCLEOTIDE SEQUENCE</scope>
    <source>
        <strain evidence="3">CBS 480.64</strain>
    </source>
</reference>
<dbReference type="AlphaFoldDB" id="A0A6A7C170"/>
<dbReference type="GO" id="GO:0070628">
    <property type="term" value="F:proteasome binding"/>
    <property type="evidence" value="ECO:0007669"/>
    <property type="project" value="TreeGrafter"/>
</dbReference>
<dbReference type="EMBL" id="MU005974">
    <property type="protein sequence ID" value="KAF2861250.1"/>
    <property type="molecule type" value="Genomic_DNA"/>
</dbReference>
<accession>A0A6A7C170</accession>
<organism evidence="3 4">
    <name type="scientific">Piedraia hortae CBS 480.64</name>
    <dbReference type="NCBI Taxonomy" id="1314780"/>
    <lineage>
        <taxon>Eukaryota</taxon>
        <taxon>Fungi</taxon>
        <taxon>Dikarya</taxon>
        <taxon>Ascomycota</taxon>
        <taxon>Pezizomycotina</taxon>
        <taxon>Dothideomycetes</taxon>
        <taxon>Dothideomycetidae</taxon>
        <taxon>Capnodiales</taxon>
        <taxon>Piedraiaceae</taxon>
        <taxon>Piedraia</taxon>
    </lineage>
</organism>
<feature type="domain" description="WLM" evidence="2">
    <location>
        <begin position="120"/>
        <end position="305"/>
    </location>
</feature>
<dbReference type="SUPFAM" id="SSF54236">
    <property type="entry name" value="Ubiquitin-like"/>
    <property type="match status" value="1"/>
</dbReference>
<sequence length="308" mass="35347">MADVRLTLRWHNEPHEISLPEKSTIQDLSTAVAERLHVPPSNQKFIVTPKIGLLRPPFKDPSLPIQSLLDRKIILLGATEAEVATLDSALATQRAQAQRREETLAKGRRVLAYRHIDSARAQDEARYTFHAIKPLPYLPHPEKSRRFLERLRDDPGIKASMRKHGFQVGLLTEMDPVEHTTHQSRTLGLNRNRGEMIELRLRTDRYDGYRDYKVIRNTLCHELAHNVHGEHDRKFWDLCKLIEKEVERNDWTRGGRSIGGDEFFNPNDEGHEHVDEGGWTGRTLGGENETLSRETLARAAEGRMGKKS</sequence>
<evidence type="ECO:0000256" key="1">
    <source>
        <dbReference type="SAM" id="MobiDB-lite"/>
    </source>
</evidence>
<gene>
    <name evidence="3" type="ORF">K470DRAFT_281703</name>
</gene>
<dbReference type="PANTHER" id="PTHR47795:SF1">
    <property type="entry name" value="DNA-DEPENDENT METALLOPROTEASE WSS1 HOMOLOG 2"/>
    <property type="match status" value="1"/>
</dbReference>
<name>A0A6A7C170_9PEZI</name>
<dbReference type="InterPro" id="IPR013536">
    <property type="entry name" value="WLM_dom"/>
</dbReference>
<evidence type="ECO:0000313" key="3">
    <source>
        <dbReference type="EMBL" id="KAF2861250.1"/>
    </source>
</evidence>
<dbReference type="PANTHER" id="PTHR47795">
    <property type="entry name" value="UBIQUITIN AND WLM DOMAIN-CONTAINING METALLOPROTEASE SPCC1442.07C"/>
    <property type="match status" value="1"/>
</dbReference>
<dbReference type="Proteomes" id="UP000799421">
    <property type="component" value="Unassembled WGS sequence"/>
</dbReference>
<proteinExistence type="predicted"/>
<dbReference type="OrthoDB" id="49605at2759"/>
<dbReference type="Gene3D" id="3.10.20.90">
    <property type="entry name" value="Phosphatidylinositol 3-kinase Catalytic Subunit, Chain A, domain 1"/>
    <property type="match status" value="1"/>
</dbReference>
<keyword evidence="4" id="KW-1185">Reference proteome</keyword>
<dbReference type="Pfam" id="PF08325">
    <property type="entry name" value="WLM"/>
    <property type="match status" value="1"/>
</dbReference>
<dbReference type="PROSITE" id="PS51397">
    <property type="entry name" value="WLM"/>
    <property type="match status" value="1"/>
</dbReference>
<evidence type="ECO:0000313" key="4">
    <source>
        <dbReference type="Proteomes" id="UP000799421"/>
    </source>
</evidence>
<feature type="region of interest" description="Disordered" evidence="1">
    <location>
        <begin position="253"/>
        <end position="293"/>
    </location>
</feature>